<dbReference type="Proteomes" id="UP000237440">
    <property type="component" value="Unassembled WGS sequence"/>
</dbReference>
<organism evidence="2 3">
    <name type="scientific">Pseudomonas laurylsulfativorans</name>
    <dbReference type="NCBI Taxonomy" id="1943631"/>
    <lineage>
        <taxon>Bacteria</taxon>
        <taxon>Pseudomonadati</taxon>
        <taxon>Pseudomonadota</taxon>
        <taxon>Gammaproteobacteria</taxon>
        <taxon>Pseudomonadales</taxon>
        <taxon>Pseudomonadaceae</taxon>
        <taxon>Pseudomonas</taxon>
    </lineage>
</organism>
<evidence type="ECO:0000256" key="1">
    <source>
        <dbReference type="SAM" id="SignalP"/>
    </source>
</evidence>
<evidence type="ECO:0008006" key="4">
    <source>
        <dbReference type="Google" id="ProtNLM"/>
    </source>
</evidence>
<accession>A0A2S3VR18</accession>
<dbReference type="AlphaFoldDB" id="A0A2S3VR18"/>
<keyword evidence="1" id="KW-0732">Signal</keyword>
<name>A0A2S3VR18_9PSED</name>
<dbReference type="OrthoDB" id="178023at2"/>
<dbReference type="Gene3D" id="2.50.20.10">
    <property type="entry name" value="Lipoprotein localisation LolA/LolB/LppX"/>
    <property type="match status" value="1"/>
</dbReference>
<evidence type="ECO:0000313" key="3">
    <source>
        <dbReference type="Proteomes" id="UP000237440"/>
    </source>
</evidence>
<keyword evidence="3" id="KW-1185">Reference proteome</keyword>
<dbReference type="Pfam" id="PF07044">
    <property type="entry name" value="DUF1329"/>
    <property type="match status" value="1"/>
</dbReference>
<feature type="signal peptide" evidence="1">
    <location>
        <begin position="1"/>
        <end position="22"/>
    </location>
</feature>
<gene>
    <name evidence="2" type="ORF">B0D71_13325</name>
</gene>
<sequence>MKKTQLAVIFTLTFSISASVLAAVSVDEAAQLGGEKLTEFGAQKAGNADGSIPAWKPGWKGPAMPENGGIYPDPFPDEKPMFTITAANVEQYGDKVSTGTRELLKRWPDYKVEVYQSHRVVDFPDWLKADTIKNATRAKSTFDGEDLEGAMGGYPFPIPKTGSEVIWNHNLRYYGPAYRSRFAGYMIDSAGNRIMTHDLDNYTDSPYHDNPDEEQQFYQRRLAAYVGPARNVGDKSLTYMVMHAKKDGNSKQWVYTQGQRRVRQAPEFGYDSPMTIAGGAYFNDELGMWEGQLDRYNFKLVGKKEFYIPYNNYKFLMHTSADDAFGKQFANPDKMRWELHRTWVVEATLKTGMRHAQSKKVFYVDEDSWSIVLYEGYDQAGKLMRTAQGLFTYDWNTKSVPNTPMIIYDLVKGQYCSSMHMTDGTGYVRVARWPNGKLSPDSMAGSGIR</sequence>
<dbReference type="RefSeq" id="WP_103395190.1">
    <property type="nucleotide sequence ID" value="NZ_MUJK01000003.1"/>
</dbReference>
<dbReference type="InterPro" id="IPR010752">
    <property type="entry name" value="DUF1329"/>
</dbReference>
<proteinExistence type="predicted"/>
<feature type="chain" id="PRO_5015653791" description="Outer membrane lipoprotein-sorting protein" evidence="1">
    <location>
        <begin position="23"/>
        <end position="449"/>
    </location>
</feature>
<dbReference type="CDD" id="cd16329">
    <property type="entry name" value="LolA_like"/>
    <property type="match status" value="1"/>
</dbReference>
<protein>
    <recommendedName>
        <fullName evidence="4">Outer membrane lipoprotein-sorting protein</fullName>
    </recommendedName>
</protein>
<evidence type="ECO:0000313" key="2">
    <source>
        <dbReference type="EMBL" id="POF42398.1"/>
    </source>
</evidence>
<comment type="caution">
    <text evidence="2">The sequence shown here is derived from an EMBL/GenBank/DDBJ whole genome shotgun (WGS) entry which is preliminary data.</text>
</comment>
<dbReference type="EMBL" id="MUJK01000003">
    <property type="protein sequence ID" value="POF42398.1"/>
    <property type="molecule type" value="Genomic_DNA"/>
</dbReference>
<reference evidence="3" key="1">
    <citation type="submission" date="2017-02" db="EMBL/GenBank/DDBJ databases">
        <authorList>
            <person name="Furmanczyk E.M."/>
        </authorList>
    </citation>
    <scope>NUCLEOTIDE SEQUENCE [LARGE SCALE GENOMIC DNA]</scope>
    <source>
        <strain evidence="3">AP3_22</strain>
    </source>
</reference>